<dbReference type="EMBL" id="CP013213">
    <property type="protein sequence ID" value="AMC94637.1"/>
    <property type="molecule type" value="Genomic_DNA"/>
</dbReference>
<evidence type="ECO:0000313" key="2">
    <source>
        <dbReference type="Proteomes" id="UP000063781"/>
    </source>
</evidence>
<dbReference type="KEGG" id="erl:AOC36_04990"/>
<sequence length="68" mass="7980">MVSSQLIEDSFTDFQYCQLEAMAEKTRCTVNENLWFNKNGNINQAQTQQFGRKTCVFQLGFGRFKCER</sequence>
<keyword evidence="2" id="KW-1185">Reference proteome</keyword>
<dbReference type="STRING" id="1514105.AOC36_04990"/>
<dbReference type="Proteomes" id="UP000063781">
    <property type="component" value="Chromosome"/>
</dbReference>
<dbReference type="AlphaFoldDB" id="A0A120JU21"/>
<proteinExistence type="predicted"/>
<name>A0A120JU21_9FIRM</name>
<gene>
    <name evidence="1" type="ORF">AOC36_04990</name>
</gene>
<accession>A0A120JU21</accession>
<organism evidence="1 2">
    <name type="scientific">Erysipelothrix larvae</name>
    <dbReference type="NCBI Taxonomy" id="1514105"/>
    <lineage>
        <taxon>Bacteria</taxon>
        <taxon>Bacillati</taxon>
        <taxon>Bacillota</taxon>
        <taxon>Erysipelotrichia</taxon>
        <taxon>Erysipelotrichales</taxon>
        <taxon>Erysipelotrichaceae</taxon>
        <taxon>Erysipelothrix</taxon>
    </lineage>
</organism>
<reference evidence="1 2" key="1">
    <citation type="submission" date="2015-10" db="EMBL/GenBank/DDBJ databases">
        <title>Erysipelothrix larvae sp. LV19 isolated from the larval gut of the rhinoceros beetle, Trypoxylus dichotomus.</title>
        <authorList>
            <person name="Lim S."/>
            <person name="Kim B.-C."/>
        </authorList>
    </citation>
    <scope>NUCLEOTIDE SEQUENCE [LARGE SCALE GENOMIC DNA]</scope>
    <source>
        <strain evidence="1 2">LV19</strain>
    </source>
</reference>
<protein>
    <submittedName>
        <fullName evidence="1">Uncharacterized protein</fullName>
    </submittedName>
</protein>
<evidence type="ECO:0000313" key="1">
    <source>
        <dbReference type="EMBL" id="AMC94637.1"/>
    </source>
</evidence>